<evidence type="ECO:0000313" key="3">
    <source>
        <dbReference type="Proteomes" id="UP001347796"/>
    </source>
</evidence>
<protein>
    <submittedName>
        <fullName evidence="2">Uncharacterized protein</fullName>
    </submittedName>
</protein>
<feature type="region of interest" description="Disordered" evidence="1">
    <location>
        <begin position="163"/>
        <end position="185"/>
    </location>
</feature>
<dbReference type="EMBL" id="JAZGQO010000010">
    <property type="protein sequence ID" value="KAK6176918.1"/>
    <property type="molecule type" value="Genomic_DNA"/>
</dbReference>
<reference evidence="2 3" key="1">
    <citation type="submission" date="2024-01" db="EMBL/GenBank/DDBJ databases">
        <title>The genome of the rayed Mediterranean limpet Patella caerulea (Linnaeus, 1758).</title>
        <authorList>
            <person name="Anh-Thu Weber A."/>
            <person name="Halstead-Nussloch G."/>
        </authorList>
    </citation>
    <scope>NUCLEOTIDE SEQUENCE [LARGE SCALE GENOMIC DNA]</scope>
    <source>
        <strain evidence="2">AATW-2023a</strain>
        <tissue evidence="2">Whole specimen</tissue>
    </source>
</reference>
<dbReference type="AlphaFoldDB" id="A0AAN8JMK5"/>
<comment type="caution">
    <text evidence="2">The sequence shown here is derived from an EMBL/GenBank/DDBJ whole genome shotgun (WGS) entry which is preliminary data.</text>
</comment>
<accession>A0AAN8JMK5</accession>
<dbReference type="Proteomes" id="UP001347796">
    <property type="component" value="Unassembled WGS sequence"/>
</dbReference>
<gene>
    <name evidence="2" type="ORF">SNE40_015123</name>
</gene>
<organism evidence="2 3">
    <name type="scientific">Patella caerulea</name>
    <name type="common">Rayed Mediterranean limpet</name>
    <dbReference type="NCBI Taxonomy" id="87958"/>
    <lineage>
        <taxon>Eukaryota</taxon>
        <taxon>Metazoa</taxon>
        <taxon>Spiralia</taxon>
        <taxon>Lophotrochozoa</taxon>
        <taxon>Mollusca</taxon>
        <taxon>Gastropoda</taxon>
        <taxon>Patellogastropoda</taxon>
        <taxon>Patelloidea</taxon>
        <taxon>Patellidae</taxon>
        <taxon>Patella</taxon>
    </lineage>
</organism>
<keyword evidence="3" id="KW-1185">Reference proteome</keyword>
<evidence type="ECO:0000313" key="2">
    <source>
        <dbReference type="EMBL" id="KAK6176918.1"/>
    </source>
</evidence>
<name>A0AAN8JMK5_PATCE</name>
<evidence type="ECO:0000256" key="1">
    <source>
        <dbReference type="SAM" id="MobiDB-lite"/>
    </source>
</evidence>
<feature type="region of interest" description="Disordered" evidence="1">
    <location>
        <begin position="95"/>
        <end position="134"/>
    </location>
</feature>
<feature type="region of interest" description="Disordered" evidence="1">
    <location>
        <begin position="204"/>
        <end position="286"/>
    </location>
</feature>
<sequence>MKETISPDYAEDHIRRHHSRHSLFEETVNEVNQEISRERLRETELPALVVKRPRLPLPSERARAAAILKSSDQLYLPPVGRRTFPTKRGILPKIDTGLHKNNAHPPKHDSFGIDKNVSRQNQDQRNDLPRIAPGLGKLKIPLNQLKTGSSKTETYLEKYQRKKLNAQSKTDSGLDKQTAPQVKRESKINGELRVKRAVCGPVKLPVHSKTDSGLKRVPRPPPALLPKLESGSKNPAPYLPKRPTVPKTDSYLKTRNSGHRQVKSKIDTGLGRTKPTYKGNGSKEEACTDLRKTQELDRENTKSAGGYTTLPWYLN</sequence>
<proteinExistence type="predicted"/>